<feature type="region of interest" description="Disordered" evidence="1">
    <location>
        <begin position="79"/>
        <end position="464"/>
    </location>
</feature>
<feature type="compositionally biased region" description="Low complexity" evidence="1">
    <location>
        <begin position="177"/>
        <end position="189"/>
    </location>
</feature>
<dbReference type="AlphaFoldDB" id="A0A1B6CQ63"/>
<name>A0A1B6CQ63_9HEMI</name>
<proteinExistence type="predicted"/>
<feature type="non-terminal residue" evidence="2">
    <location>
        <position position="508"/>
    </location>
</feature>
<feature type="compositionally biased region" description="Basic and acidic residues" evidence="1">
    <location>
        <begin position="447"/>
        <end position="464"/>
    </location>
</feature>
<organism evidence="2">
    <name type="scientific">Clastoptera arizonana</name>
    <name type="common">Arizona spittle bug</name>
    <dbReference type="NCBI Taxonomy" id="38151"/>
    <lineage>
        <taxon>Eukaryota</taxon>
        <taxon>Metazoa</taxon>
        <taxon>Ecdysozoa</taxon>
        <taxon>Arthropoda</taxon>
        <taxon>Hexapoda</taxon>
        <taxon>Insecta</taxon>
        <taxon>Pterygota</taxon>
        <taxon>Neoptera</taxon>
        <taxon>Paraneoptera</taxon>
        <taxon>Hemiptera</taxon>
        <taxon>Auchenorrhyncha</taxon>
        <taxon>Cercopoidea</taxon>
        <taxon>Clastopteridae</taxon>
        <taxon>Clastoptera</taxon>
    </lineage>
</organism>
<reference evidence="2" key="1">
    <citation type="submission" date="2015-12" db="EMBL/GenBank/DDBJ databases">
        <title>De novo transcriptome assembly of four potential Pierce s Disease insect vectors from Arizona vineyards.</title>
        <authorList>
            <person name="Tassone E.E."/>
        </authorList>
    </citation>
    <scope>NUCLEOTIDE SEQUENCE</scope>
</reference>
<protein>
    <submittedName>
        <fullName evidence="2">Uncharacterized protein</fullName>
    </submittedName>
</protein>
<feature type="region of interest" description="Disordered" evidence="1">
    <location>
        <begin position="1"/>
        <end position="60"/>
    </location>
</feature>
<evidence type="ECO:0000256" key="1">
    <source>
        <dbReference type="SAM" id="MobiDB-lite"/>
    </source>
</evidence>
<feature type="compositionally biased region" description="Pro residues" evidence="1">
    <location>
        <begin position="286"/>
        <end position="314"/>
    </location>
</feature>
<feature type="compositionally biased region" description="Polar residues" evidence="1">
    <location>
        <begin position="34"/>
        <end position="49"/>
    </location>
</feature>
<feature type="non-terminal residue" evidence="2">
    <location>
        <position position="1"/>
    </location>
</feature>
<feature type="compositionally biased region" description="Basic residues" evidence="1">
    <location>
        <begin position="210"/>
        <end position="234"/>
    </location>
</feature>
<feature type="compositionally biased region" description="Polar residues" evidence="1">
    <location>
        <begin position="1"/>
        <end position="14"/>
    </location>
</feature>
<evidence type="ECO:0000313" key="2">
    <source>
        <dbReference type="EMBL" id="JAS15521.1"/>
    </source>
</evidence>
<feature type="compositionally biased region" description="Polar residues" evidence="1">
    <location>
        <begin position="83"/>
        <end position="100"/>
    </location>
</feature>
<dbReference type="EMBL" id="GEDC01021777">
    <property type="protein sequence ID" value="JAS15521.1"/>
    <property type="molecule type" value="Transcribed_RNA"/>
</dbReference>
<gene>
    <name evidence="2" type="ORF">g.26064</name>
</gene>
<accession>A0A1B6CQ63</accession>
<feature type="compositionally biased region" description="Pro residues" evidence="1">
    <location>
        <begin position="361"/>
        <end position="378"/>
    </location>
</feature>
<sequence>SNVGLGRGQITSSKGEYHPPPAHSRVVGVKPSSEKQPSATSQGSGQTSLPKAEPNFNLFGYPAYQPPLSFLHHDPSKLKQEAKISQSGATISSIVVTKSSPVERDRDMGLPNPPPLMSDLKSSVIVKNEGKSVSVDSSKPLVSHSQSPKLRNSEPHYLPPGPTSGSQLKTPPYEYRSPSQSPHPMSHSHSPSHHLQYEAQNLAIISKVQPVHHRARQSPHPPHRQSPHPPHRQSPHQQTISHRQSPHPLPQRQSPHPHASSPDQRYAPPSGSLIYTKAATVGSYPYPSPAPPPLHYAPTVTTPPKPKVSSPAPPHIYGKPSSGITTGTPICRAQEMRLSPLPLTSKAPLTPSPYQQLPQQHHPPPPHQVPPGVPPPPAHSRGSSNPIGIYDPRMYPSPGPGLAVSIKPPPESPTSRSSPLHLNPGPHLGVTPAFQTQPLDLGVSSAAREEQDRPSSPKRKGLEDVDCLDIKKRRSEEPVLSRVCEPSPLVASAATTITTVVNTIVTEG</sequence>